<dbReference type="SUPFAM" id="SSF52980">
    <property type="entry name" value="Restriction endonuclease-like"/>
    <property type="match status" value="1"/>
</dbReference>
<dbReference type="Proteomes" id="UP000008139">
    <property type="component" value="Chromosome"/>
</dbReference>
<evidence type="ECO:0000256" key="2">
    <source>
        <dbReference type="HAMAP-Rule" id="MF_00048"/>
    </source>
</evidence>
<protein>
    <recommendedName>
        <fullName evidence="2">UPF0102 protein Hipma_1460</fullName>
    </recommendedName>
</protein>
<dbReference type="NCBIfam" id="NF009150">
    <property type="entry name" value="PRK12497.1-3"/>
    <property type="match status" value="1"/>
</dbReference>
<dbReference type="InterPro" id="IPR011856">
    <property type="entry name" value="tRNA_endonuc-like_dom_sf"/>
</dbReference>
<evidence type="ECO:0000313" key="4">
    <source>
        <dbReference type="Proteomes" id="UP000008139"/>
    </source>
</evidence>
<accession>F2LY93</accession>
<dbReference type="HOGENOM" id="CLU_115353_3_1_7"/>
<gene>
    <name evidence="3" type="ordered locus">Hipma_1460</name>
</gene>
<sequence>MLRLRKKDSNKIGRWAEEKAAHLLKNNGYTIIQRNFHCRDGEIDIIAQKGDLLVFIEVKARFDGSEPLEFVDLKKRSKIIKCAKFYMLKYKISDVDIRFDAIGIIKDATNWIKNAFMEE</sequence>
<evidence type="ECO:0000313" key="3">
    <source>
        <dbReference type="EMBL" id="AEA34416.1"/>
    </source>
</evidence>
<dbReference type="FunCoup" id="F2LY93">
    <property type="interactions" value="226"/>
</dbReference>
<dbReference type="EMBL" id="CP002606">
    <property type="protein sequence ID" value="AEA34416.1"/>
    <property type="molecule type" value="Genomic_DNA"/>
</dbReference>
<comment type="similarity">
    <text evidence="1 2">Belongs to the UPF0102 family.</text>
</comment>
<dbReference type="AlphaFoldDB" id="F2LY93"/>
<dbReference type="InParanoid" id="F2LY93"/>
<dbReference type="InterPro" id="IPR011335">
    <property type="entry name" value="Restrct_endonuc-II-like"/>
</dbReference>
<dbReference type="GO" id="GO:0003676">
    <property type="term" value="F:nucleic acid binding"/>
    <property type="evidence" value="ECO:0007669"/>
    <property type="project" value="InterPro"/>
</dbReference>
<dbReference type="eggNOG" id="COG0792">
    <property type="taxonomic scope" value="Bacteria"/>
</dbReference>
<reference evidence="4" key="2">
    <citation type="submission" date="2011-03" db="EMBL/GenBank/DDBJ databases">
        <title>The complete genome of Hippea maritima DSM 10411.</title>
        <authorList>
            <consortium name="US DOE Joint Genome Institute (JGI-PGF)"/>
            <person name="Lucas S."/>
            <person name="Copeland A."/>
            <person name="Lapidus A."/>
            <person name="Bruce D."/>
            <person name="Goodwin L."/>
            <person name="Pitluck S."/>
            <person name="Peters L."/>
            <person name="Kyrpides N."/>
            <person name="Mavromatis K."/>
            <person name="Pagani I."/>
            <person name="Ivanova N."/>
            <person name="Mikhailova N."/>
            <person name="Lu M."/>
            <person name="Detter J.C."/>
            <person name="Tapia R."/>
            <person name="Han C."/>
            <person name="Land M."/>
            <person name="Hauser L."/>
            <person name="Markowitz V."/>
            <person name="Cheng J.-F."/>
            <person name="Hugenholtz P."/>
            <person name="Woyke T."/>
            <person name="Wu D."/>
            <person name="Spring S."/>
            <person name="Schroeder M."/>
            <person name="Brambilla E."/>
            <person name="Klenk H.-P."/>
            <person name="Eisen J.A."/>
        </authorList>
    </citation>
    <scope>NUCLEOTIDE SEQUENCE [LARGE SCALE GENOMIC DNA]</scope>
    <source>
        <strain evidence="4">ATCC 700847 / DSM 10411 / MH2</strain>
    </source>
</reference>
<dbReference type="InterPro" id="IPR003509">
    <property type="entry name" value="UPF0102_YraN-like"/>
</dbReference>
<dbReference type="STRING" id="760142.Hipma_1460"/>
<dbReference type="PANTHER" id="PTHR34039:SF1">
    <property type="entry name" value="UPF0102 PROTEIN YRAN"/>
    <property type="match status" value="1"/>
</dbReference>
<dbReference type="PANTHER" id="PTHR34039">
    <property type="entry name" value="UPF0102 PROTEIN YRAN"/>
    <property type="match status" value="1"/>
</dbReference>
<dbReference type="KEGG" id="hmr:Hipma_1460"/>
<keyword evidence="4" id="KW-1185">Reference proteome</keyword>
<dbReference type="Gene3D" id="3.40.1350.10">
    <property type="match status" value="1"/>
</dbReference>
<evidence type="ECO:0000256" key="1">
    <source>
        <dbReference type="ARBA" id="ARBA00006738"/>
    </source>
</evidence>
<dbReference type="CDD" id="cd20736">
    <property type="entry name" value="PoNe_Nuclease"/>
    <property type="match status" value="1"/>
</dbReference>
<dbReference type="HAMAP" id="MF_00048">
    <property type="entry name" value="UPF0102"/>
    <property type="match status" value="1"/>
</dbReference>
<reference evidence="3 4" key="1">
    <citation type="journal article" date="2011" name="Stand. Genomic Sci.">
        <title>Complete genome sequence of the thermophilic sulfur-reducer Hippea maritima type strain (MH(2)).</title>
        <authorList>
            <person name="Huntemann M."/>
            <person name="Lu M."/>
            <person name="Nolan M."/>
            <person name="Lapidus A."/>
            <person name="Lucas S."/>
            <person name="Hammon N."/>
            <person name="Deshpande S."/>
            <person name="Cheng J.F."/>
            <person name="Tapia R."/>
            <person name="Han C."/>
            <person name="Goodwin L."/>
            <person name="Pitluck S."/>
            <person name="Liolios K."/>
            <person name="Pagani I."/>
            <person name="Ivanova N."/>
            <person name="Ovchinikova G."/>
            <person name="Pati A."/>
            <person name="Chen A."/>
            <person name="Palaniappan K."/>
            <person name="Land M."/>
            <person name="Hauser L."/>
            <person name="Jeffries C.D."/>
            <person name="Detter J.C."/>
            <person name="Brambilla E.M."/>
            <person name="Rohde M."/>
            <person name="Spring S."/>
            <person name="Goker M."/>
            <person name="Woyke T."/>
            <person name="Bristow J."/>
            <person name="Eisen J.A."/>
            <person name="Markowitz V."/>
            <person name="Hugenholtz P."/>
            <person name="Kyrpides N.C."/>
            <person name="Klenk H.P."/>
            <person name="Mavromatis K."/>
        </authorList>
    </citation>
    <scope>NUCLEOTIDE SEQUENCE [LARGE SCALE GENOMIC DNA]</scope>
    <source>
        <strain evidence="4">ATCC 700847 / DSM 10411 / MH2</strain>
    </source>
</reference>
<dbReference type="Pfam" id="PF02021">
    <property type="entry name" value="UPF0102"/>
    <property type="match status" value="1"/>
</dbReference>
<organism evidence="3 4">
    <name type="scientific">Hippea maritima (strain ATCC 700847 / DSM 10411 / MH2)</name>
    <dbReference type="NCBI Taxonomy" id="760142"/>
    <lineage>
        <taxon>Bacteria</taxon>
        <taxon>Pseudomonadati</taxon>
        <taxon>Campylobacterota</taxon>
        <taxon>Desulfurellia</taxon>
        <taxon>Desulfurellales</taxon>
        <taxon>Hippeaceae</taxon>
        <taxon>Hippea</taxon>
    </lineage>
</organism>
<name>F2LY93_HIPMA</name>
<proteinExistence type="inferred from homology"/>